<gene>
    <name evidence="1" type="ORF">Vadar_016063</name>
</gene>
<keyword evidence="2" id="KW-1185">Reference proteome</keyword>
<proteinExistence type="predicted"/>
<evidence type="ECO:0000313" key="1">
    <source>
        <dbReference type="EMBL" id="KAH7854625.1"/>
    </source>
</evidence>
<organism evidence="1 2">
    <name type="scientific">Vaccinium darrowii</name>
    <dbReference type="NCBI Taxonomy" id="229202"/>
    <lineage>
        <taxon>Eukaryota</taxon>
        <taxon>Viridiplantae</taxon>
        <taxon>Streptophyta</taxon>
        <taxon>Embryophyta</taxon>
        <taxon>Tracheophyta</taxon>
        <taxon>Spermatophyta</taxon>
        <taxon>Magnoliopsida</taxon>
        <taxon>eudicotyledons</taxon>
        <taxon>Gunneridae</taxon>
        <taxon>Pentapetalae</taxon>
        <taxon>asterids</taxon>
        <taxon>Ericales</taxon>
        <taxon>Ericaceae</taxon>
        <taxon>Vaccinioideae</taxon>
        <taxon>Vaccinieae</taxon>
        <taxon>Vaccinium</taxon>
    </lineage>
</organism>
<dbReference type="EMBL" id="CM037161">
    <property type="protein sequence ID" value="KAH7854625.1"/>
    <property type="molecule type" value="Genomic_DNA"/>
</dbReference>
<reference evidence="1 2" key="1">
    <citation type="journal article" date="2021" name="Hortic Res">
        <title>High-quality reference genome and annotation aids understanding of berry development for evergreen blueberry (Vaccinium darrowii).</title>
        <authorList>
            <person name="Yu J."/>
            <person name="Hulse-Kemp A.M."/>
            <person name="Babiker E."/>
            <person name="Staton M."/>
        </authorList>
    </citation>
    <scope>NUCLEOTIDE SEQUENCE [LARGE SCALE GENOMIC DNA]</scope>
    <source>
        <strain evidence="2">cv. NJ 8807/NJ 8810</strain>
        <tissue evidence="1">Young leaf</tissue>
    </source>
</reference>
<name>A0ACB7YP60_9ERIC</name>
<evidence type="ECO:0000313" key="2">
    <source>
        <dbReference type="Proteomes" id="UP000828048"/>
    </source>
</evidence>
<accession>A0ACB7YP60</accession>
<dbReference type="Proteomes" id="UP000828048">
    <property type="component" value="Chromosome 11"/>
</dbReference>
<protein>
    <submittedName>
        <fullName evidence="1">Uncharacterized protein</fullName>
    </submittedName>
</protein>
<comment type="caution">
    <text evidence="1">The sequence shown here is derived from an EMBL/GenBank/DDBJ whole genome shotgun (WGS) entry which is preliminary data.</text>
</comment>
<sequence>MNLFLQFDVSARDESQSRHKLEFEDDDDFLNMDVPMEDEGEQDEWQDSEDPIGYLNLVHSKLSNEAIPKLDMKFMTEEAACQFYNAYAYKLGFSVRRSREHKDKSGRWTKHVKSGIIESTCASTLVEDPKAMMGIRYKELCRLCTQLATRVAEAEEAHKIALNALKKIAEEVDASLIGETLDGTSHANISASQEIMKPPVVKEVRKELKG</sequence>